<dbReference type="Pfam" id="PF00535">
    <property type="entry name" value="Glycos_transf_2"/>
    <property type="match status" value="1"/>
</dbReference>
<sequence length="363" mass="39582">MSSADLSSGQPRISVVVPVHGVEAYLATCLDSILAEPYADVEVVAVDDASPDGCGAILDGYAARDPRVRVVHLATNVGLGGARNAGLAQATGEYVWFVDGDDWLPAGSLAAVRERLAATRPDVLIIDHAEVFPGGRVVPRPSAGALAGHATPLRLADRPHLLRLAQSACTKVVRRGLLDEAALRFRGGWYEDVAYSHPLLMAADRIDVLERVCYHYRQQPQGRITVTRSDRHFEVFDQYAAVFAAVDAAGGRHDVFRPELFRLMVNHYLVILGNEARLPDASRREFFRRMVLDHRRWLPAGGYAVPDGVTGLKHRLVERDNYLAWTTLRSVHRTLGRVRRGRTPSAPAPAAAATTPVPTVSTG</sequence>
<feature type="region of interest" description="Disordered" evidence="1">
    <location>
        <begin position="338"/>
        <end position="363"/>
    </location>
</feature>
<dbReference type="EMBL" id="FMHW01000002">
    <property type="protein sequence ID" value="SCL41345.1"/>
    <property type="molecule type" value="Genomic_DNA"/>
</dbReference>
<dbReference type="OrthoDB" id="3183633at2"/>
<dbReference type="SUPFAM" id="SSF53448">
    <property type="entry name" value="Nucleotide-diphospho-sugar transferases"/>
    <property type="match status" value="1"/>
</dbReference>
<dbReference type="CDD" id="cd00761">
    <property type="entry name" value="Glyco_tranf_GTA_type"/>
    <property type="match status" value="1"/>
</dbReference>
<reference evidence="4" key="1">
    <citation type="submission" date="2016-06" db="EMBL/GenBank/DDBJ databases">
        <authorList>
            <person name="Varghese N."/>
            <person name="Submissions Spin"/>
        </authorList>
    </citation>
    <scope>NUCLEOTIDE SEQUENCE [LARGE SCALE GENOMIC DNA]</scope>
    <source>
        <strain evidence="4">DSM 43817</strain>
    </source>
</reference>
<name>A0A1C6TII3_9ACTN</name>
<dbReference type="PANTHER" id="PTHR22916">
    <property type="entry name" value="GLYCOSYLTRANSFERASE"/>
    <property type="match status" value="1"/>
</dbReference>
<evidence type="ECO:0000256" key="1">
    <source>
        <dbReference type="SAM" id="MobiDB-lite"/>
    </source>
</evidence>
<dbReference type="PANTHER" id="PTHR22916:SF3">
    <property type="entry name" value="UDP-GLCNAC:BETAGAL BETA-1,3-N-ACETYLGLUCOSAMINYLTRANSFERASE-LIKE PROTEIN 1"/>
    <property type="match status" value="1"/>
</dbReference>
<dbReference type="Proteomes" id="UP000198959">
    <property type="component" value="Unassembled WGS sequence"/>
</dbReference>
<dbReference type="RefSeq" id="WP_091651036.1">
    <property type="nucleotide sequence ID" value="NZ_FMHW01000002.1"/>
</dbReference>
<proteinExistence type="predicted"/>
<dbReference type="STRING" id="145854.GA0074692_6269"/>
<dbReference type="InterPro" id="IPR001173">
    <property type="entry name" value="Glyco_trans_2-like"/>
</dbReference>
<gene>
    <name evidence="3" type="ORF">GA0074692_6269</name>
</gene>
<feature type="compositionally biased region" description="Low complexity" evidence="1">
    <location>
        <begin position="343"/>
        <end position="363"/>
    </location>
</feature>
<keyword evidence="4" id="KW-1185">Reference proteome</keyword>
<dbReference type="Gene3D" id="3.90.550.10">
    <property type="entry name" value="Spore Coat Polysaccharide Biosynthesis Protein SpsA, Chain A"/>
    <property type="match status" value="1"/>
</dbReference>
<evidence type="ECO:0000259" key="2">
    <source>
        <dbReference type="Pfam" id="PF00535"/>
    </source>
</evidence>
<evidence type="ECO:0000313" key="3">
    <source>
        <dbReference type="EMBL" id="SCL41345.1"/>
    </source>
</evidence>
<dbReference type="InterPro" id="IPR029044">
    <property type="entry name" value="Nucleotide-diphossugar_trans"/>
</dbReference>
<dbReference type="GO" id="GO:0016758">
    <property type="term" value="F:hexosyltransferase activity"/>
    <property type="evidence" value="ECO:0007669"/>
    <property type="project" value="UniProtKB-ARBA"/>
</dbReference>
<keyword evidence="3" id="KW-0808">Transferase</keyword>
<dbReference type="AlphaFoldDB" id="A0A1C6TII3"/>
<feature type="domain" description="Glycosyltransferase 2-like" evidence="2">
    <location>
        <begin position="14"/>
        <end position="143"/>
    </location>
</feature>
<evidence type="ECO:0000313" key="4">
    <source>
        <dbReference type="Proteomes" id="UP000198959"/>
    </source>
</evidence>
<protein>
    <submittedName>
        <fullName evidence="3">Glycosyl transferase family 2</fullName>
    </submittedName>
</protein>
<organism evidence="3 4">
    <name type="scientific">Micromonospora pallida</name>
    <dbReference type="NCBI Taxonomy" id="145854"/>
    <lineage>
        <taxon>Bacteria</taxon>
        <taxon>Bacillati</taxon>
        <taxon>Actinomycetota</taxon>
        <taxon>Actinomycetes</taxon>
        <taxon>Micromonosporales</taxon>
        <taxon>Micromonosporaceae</taxon>
        <taxon>Micromonospora</taxon>
    </lineage>
</organism>
<accession>A0A1C6TII3</accession>